<evidence type="ECO:0000313" key="1">
    <source>
        <dbReference type="EMBL" id="JAD18500.1"/>
    </source>
</evidence>
<accession>A0A0A8Y0M3</accession>
<dbReference type="EMBL" id="GBRH01279395">
    <property type="protein sequence ID" value="JAD18500.1"/>
    <property type="molecule type" value="Transcribed_RNA"/>
</dbReference>
<sequence>MLQIWIRVFEKLDKQTFLCGQHNPLDFQAEGAAWWPEEEESLHGVQRLHHRAHQEDELDTYPESNSFSFSNAISLF</sequence>
<dbReference type="AlphaFoldDB" id="A0A0A8Y0M3"/>
<proteinExistence type="predicted"/>
<organism evidence="1">
    <name type="scientific">Arundo donax</name>
    <name type="common">Giant reed</name>
    <name type="synonym">Donax arundinaceus</name>
    <dbReference type="NCBI Taxonomy" id="35708"/>
    <lineage>
        <taxon>Eukaryota</taxon>
        <taxon>Viridiplantae</taxon>
        <taxon>Streptophyta</taxon>
        <taxon>Embryophyta</taxon>
        <taxon>Tracheophyta</taxon>
        <taxon>Spermatophyta</taxon>
        <taxon>Magnoliopsida</taxon>
        <taxon>Liliopsida</taxon>
        <taxon>Poales</taxon>
        <taxon>Poaceae</taxon>
        <taxon>PACMAD clade</taxon>
        <taxon>Arundinoideae</taxon>
        <taxon>Arundineae</taxon>
        <taxon>Arundo</taxon>
    </lineage>
</organism>
<reference evidence="1" key="2">
    <citation type="journal article" date="2015" name="Data Brief">
        <title>Shoot transcriptome of the giant reed, Arundo donax.</title>
        <authorList>
            <person name="Barrero R.A."/>
            <person name="Guerrero F.D."/>
            <person name="Moolhuijzen P."/>
            <person name="Goolsby J.A."/>
            <person name="Tidwell J."/>
            <person name="Bellgard S.E."/>
            <person name="Bellgard M.I."/>
        </authorList>
    </citation>
    <scope>NUCLEOTIDE SEQUENCE</scope>
    <source>
        <tissue evidence="1">Shoot tissue taken approximately 20 cm above the soil surface</tissue>
    </source>
</reference>
<protein>
    <submittedName>
        <fullName evidence="1">Uncharacterized protein</fullName>
    </submittedName>
</protein>
<reference evidence="1" key="1">
    <citation type="submission" date="2014-09" db="EMBL/GenBank/DDBJ databases">
        <authorList>
            <person name="Magalhaes I.L.F."/>
            <person name="Oliveira U."/>
            <person name="Santos F.R."/>
            <person name="Vidigal T.H.D.A."/>
            <person name="Brescovit A.D."/>
            <person name="Santos A.J."/>
        </authorList>
    </citation>
    <scope>NUCLEOTIDE SEQUENCE</scope>
    <source>
        <tissue evidence="1">Shoot tissue taken approximately 20 cm above the soil surface</tissue>
    </source>
</reference>
<name>A0A0A8Y0M3_ARUDO</name>